<evidence type="ECO:0000259" key="16">
    <source>
        <dbReference type="Pfam" id="PF00137"/>
    </source>
</evidence>
<evidence type="ECO:0000256" key="15">
    <source>
        <dbReference type="SAM" id="Phobius"/>
    </source>
</evidence>
<comment type="caution">
    <text evidence="17">The sequence shown here is derived from an EMBL/GenBank/DDBJ whole genome shotgun (WGS) entry which is preliminary data.</text>
</comment>
<evidence type="ECO:0000256" key="8">
    <source>
        <dbReference type="ARBA" id="ARBA00023065"/>
    </source>
</evidence>
<dbReference type="InterPro" id="IPR020537">
    <property type="entry name" value="ATP_synth_F0_csu_DDCD_BS"/>
</dbReference>
<dbReference type="InterPro" id="IPR005953">
    <property type="entry name" value="ATP_synth_csu_bac/chlpt"/>
</dbReference>
<evidence type="ECO:0000256" key="14">
    <source>
        <dbReference type="ARBA" id="ARBA00032887"/>
    </source>
</evidence>
<dbReference type="Gene3D" id="1.20.120.610">
    <property type="entry name" value="lithium bound rotor ring of v- atpase"/>
    <property type="match status" value="1"/>
</dbReference>
<keyword evidence="7 15" id="KW-1133">Transmembrane helix</keyword>
<evidence type="ECO:0000256" key="11">
    <source>
        <dbReference type="ARBA" id="ARBA00023310"/>
    </source>
</evidence>
<comment type="similarity">
    <text evidence="2">Belongs to the ATPase C chain family.</text>
</comment>
<keyword evidence="4" id="KW-0138">CF(0)</keyword>
<comment type="subcellular location">
    <subcellularLocation>
        <location evidence="1">Membrane</location>
        <topology evidence="1">Multi-pass membrane protein</topology>
    </subcellularLocation>
</comment>
<dbReference type="PROSITE" id="PS00605">
    <property type="entry name" value="ATPASE_C"/>
    <property type="match status" value="1"/>
</dbReference>
<gene>
    <name evidence="17" type="primary">atpE</name>
    <name evidence="17" type="ORF">GCM10008936_18370</name>
</gene>
<dbReference type="SUPFAM" id="SSF81333">
    <property type="entry name" value="F1F0 ATP synthase subunit C"/>
    <property type="match status" value="1"/>
</dbReference>
<evidence type="ECO:0000256" key="5">
    <source>
        <dbReference type="ARBA" id="ARBA00022692"/>
    </source>
</evidence>
<reference evidence="18" key="1">
    <citation type="journal article" date="2019" name="Int. J. Syst. Evol. Microbiol.">
        <title>The Global Catalogue of Microorganisms (GCM) 10K type strain sequencing project: providing services to taxonomists for standard genome sequencing and annotation.</title>
        <authorList>
            <consortium name="The Broad Institute Genomics Platform"/>
            <consortium name="The Broad Institute Genome Sequencing Center for Infectious Disease"/>
            <person name="Wu L."/>
            <person name="Ma J."/>
        </authorList>
    </citation>
    <scope>NUCLEOTIDE SEQUENCE [LARGE SCALE GENOMIC DNA]</scope>
    <source>
        <strain evidence="18">JCM 14232</strain>
    </source>
</reference>
<evidence type="ECO:0000256" key="4">
    <source>
        <dbReference type="ARBA" id="ARBA00022547"/>
    </source>
</evidence>
<dbReference type="InterPro" id="IPR002379">
    <property type="entry name" value="ATPase_proteolipid_c-like_dom"/>
</dbReference>
<evidence type="ECO:0000256" key="12">
    <source>
        <dbReference type="ARBA" id="ARBA00030961"/>
    </source>
</evidence>
<organism evidence="17 18">
    <name type="scientific">Alkalibacterium indicireducens</name>
    <dbReference type="NCBI Taxonomy" id="398758"/>
    <lineage>
        <taxon>Bacteria</taxon>
        <taxon>Bacillati</taxon>
        <taxon>Bacillota</taxon>
        <taxon>Bacilli</taxon>
        <taxon>Lactobacillales</taxon>
        <taxon>Carnobacteriaceae</taxon>
        <taxon>Alkalibacterium</taxon>
    </lineage>
</organism>
<evidence type="ECO:0000313" key="17">
    <source>
        <dbReference type="EMBL" id="GAA0491118.1"/>
    </source>
</evidence>
<accession>A0ABP3L2D1</accession>
<dbReference type="PRINTS" id="PR00124">
    <property type="entry name" value="ATPASEC"/>
</dbReference>
<evidence type="ECO:0000256" key="10">
    <source>
        <dbReference type="ARBA" id="ARBA00023136"/>
    </source>
</evidence>
<dbReference type="Pfam" id="PF00137">
    <property type="entry name" value="ATP-synt_C"/>
    <property type="match status" value="1"/>
</dbReference>
<dbReference type="CDD" id="cd18184">
    <property type="entry name" value="ATP-synt_Fo_c_NaATPase"/>
    <property type="match status" value="1"/>
</dbReference>
<keyword evidence="11" id="KW-0066">ATP synthesis</keyword>
<evidence type="ECO:0000256" key="3">
    <source>
        <dbReference type="ARBA" id="ARBA00022448"/>
    </source>
</evidence>
<evidence type="ECO:0000256" key="1">
    <source>
        <dbReference type="ARBA" id="ARBA00004141"/>
    </source>
</evidence>
<evidence type="ECO:0000256" key="7">
    <source>
        <dbReference type="ARBA" id="ARBA00022989"/>
    </source>
</evidence>
<evidence type="ECO:0000256" key="6">
    <source>
        <dbReference type="ARBA" id="ARBA00022781"/>
    </source>
</evidence>
<keyword evidence="10 15" id="KW-0472">Membrane</keyword>
<dbReference type="EMBL" id="BAAADA010000169">
    <property type="protein sequence ID" value="GAA0491118.1"/>
    <property type="molecule type" value="Genomic_DNA"/>
</dbReference>
<evidence type="ECO:0000313" key="18">
    <source>
        <dbReference type="Proteomes" id="UP001410648"/>
    </source>
</evidence>
<evidence type="ECO:0000256" key="13">
    <source>
        <dbReference type="ARBA" id="ARBA00032200"/>
    </source>
</evidence>
<evidence type="ECO:0000256" key="9">
    <source>
        <dbReference type="ARBA" id="ARBA00023121"/>
    </source>
</evidence>
<feature type="transmembrane region" description="Helical" evidence="15">
    <location>
        <begin position="6"/>
        <end position="24"/>
    </location>
</feature>
<keyword evidence="9" id="KW-0446">Lipid-binding</keyword>
<sequence>METLGTIISAAHIAAAIALLNGLFTTFGQSKVVSTAIEGIARQPEASDDIRSAMFVGLAMAETSGIYGLLIAIIMLFANPLVEIFVNLL</sequence>
<keyword evidence="3" id="KW-0813">Transport</keyword>
<name>A0ABP3L2D1_9LACT</name>
<dbReference type="NCBIfam" id="TIGR01260">
    <property type="entry name" value="ATP_synt_c"/>
    <property type="match status" value="1"/>
</dbReference>
<keyword evidence="6" id="KW-0375">Hydrogen ion transport</keyword>
<evidence type="ECO:0000256" key="2">
    <source>
        <dbReference type="ARBA" id="ARBA00006704"/>
    </source>
</evidence>
<keyword evidence="18" id="KW-1185">Reference proteome</keyword>
<dbReference type="RefSeq" id="WP_346025204.1">
    <property type="nucleotide sequence ID" value="NZ_BAAADA010000169.1"/>
</dbReference>
<keyword evidence="5 15" id="KW-0812">Transmembrane</keyword>
<proteinExistence type="inferred from homology"/>
<dbReference type="InterPro" id="IPR035921">
    <property type="entry name" value="F/V-ATP_Csub_sf"/>
</dbReference>
<feature type="domain" description="V-ATPase proteolipid subunit C-like" evidence="16">
    <location>
        <begin position="13"/>
        <end position="75"/>
    </location>
</feature>
<dbReference type="Proteomes" id="UP001410648">
    <property type="component" value="Unassembled WGS sequence"/>
</dbReference>
<dbReference type="InterPro" id="IPR000454">
    <property type="entry name" value="ATP_synth_F0_csu"/>
</dbReference>
<keyword evidence="8" id="KW-0406">Ion transport</keyword>
<protein>
    <recommendedName>
        <fullName evidence="13">ATP synthase F(0) sector subunit c</fullName>
    </recommendedName>
    <alternativeName>
        <fullName evidence="14">F-type ATPase subunit c</fullName>
    </alternativeName>
    <alternativeName>
        <fullName evidence="12">Lipid-binding protein</fullName>
    </alternativeName>
</protein>
<feature type="transmembrane region" description="Helical" evidence="15">
    <location>
        <begin position="52"/>
        <end position="78"/>
    </location>
</feature>